<gene>
    <name evidence="5" type="primary">yqxC</name>
    <name evidence="5" type="ORF">HHT355_0484</name>
</gene>
<dbReference type="InterPro" id="IPR036986">
    <property type="entry name" value="S4_RNA-bd_sf"/>
</dbReference>
<dbReference type="InterPro" id="IPR004538">
    <property type="entry name" value="Hemolysin_A/TlyA"/>
</dbReference>
<evidence type="ECO:0000313" key="5">
    <source>
        <dbReference type="EMBL" id="CRZ33689.1"/>
    </source>
</evidence>
<dbReference type="Pfam" id="PF01728">
    <property type="entry name" value="FtsJ"/>
    <property type="match status" value="1"/>
</dbReference>
<proteinExistence type="inferred from homology"/>
<dbReference type="EC" id="2.1.1.-" evidence="5"/>
<comment type="similarity">
    <text evidence="2">Belongs to the TlyA family.</text>
</comment>
<organism evidence="5 6">
    <name type="scientific">Herbinix hemicellulosilytica</name>
    <dbReference type="NCBI Taxonomy" id="1564487"/>
    <lineage>
        <taxon>Bacteria</taxon>
        <taxon>Bacillati</taxon>
        <taxon>Bacillota</taxon>
        <taxon>Clostridia</taxon>
        <taxon>Lachnospirales</taxon>
        <taxon>Lachnospiraceae</taxon>
        <taxon>Herbinix</taxon>
    </lineage>
</organism>
<dbReference type="GO" id="GO:0032259">
    <property type="term" value="P:methylation"/>
    <property type="evidence" value="ECO:0007669"/>
    <property type="project" value="UniProtKB-KW"/>
</dbReference>
<evidence type="ECO:0000256" key="2">
    <source>
        <dbReference type="ARBA" id="ARBA00029460"/>
    </source>
</evidence>
<keyword evidence="1 3" id="KW-0694">RNA-binding</keyword>
<dbReference type="GO" id="GO:0008168">
    <property type="term" value="F:methyltransferase activity"/>
    <property type="evidence" value="ECO:0007669"/>
    <property type="project" value="UniProtKB-KW"/>
</dbReference>
<dbReference type="Pfam" id="PF01479">
    <property type="entry name" value="S4"/>
    <property type="match status" value="1"/>
</dbReference>
<dbReference type="InterPro" id="IPR002942">
    <property type="entry name" value="S4_RNA-bd"/>
</dbReference>
<dbReference type="InterPro" id="IPR029063">
    <property type="entry name" value="SAM-dependent_MTases_sf"/>
</dbReference>
<name>A0A0H5SE53_HERHM</name>
<dbReference type="CDD" id="cd00165">
    <property type="entry name" value="S4"/>
    <property type="match status" value="1"/>
</dbReference>
<dbReference type="Gene3D" id="3.10.290.10">
    <property type="entry name" value="RNA-binding S4 domain"/>
    <property type="match status" value="1"/>
</dbReference>
<evidence type="ECO:0000256" key="3">
    <source>
        <dbReference type="PROSITE-ProRule" id="PRU00182"/>
    </source>
</evidence>
<dbReference type="PIRSF" id="PIRSF005578">
    <property type="entry name" value="TlyA"/>
    <property type="match status" value="1"/>
</dbReference>
<dbReference type="NCBIfam" id="TIGR00478">
    <property type="entry name" value="tly"/>
    <property type="match status" value="1"/>
</dbReference>
<dbReference type="AlphaFoldDB" id="A0A0H5SE53"/>
<dbReference type="OrthoDB" id="9784736at2"/>
<dbReference type="Proteomes" id="UP000236497">
    <property type="component" value="Unassembled WGS sequence"/>
</dbReference>
<dbReference type="SMART" id="SM00363">
    <property type="entry name" value="S4"/>
    <property type="match status" value="1"/>
</dbReference>
<dbReference type="Gene3D" id="3.40.50.150">
    <property type="entry name" value="Vaccinia Virus protein VP39"/>
    <property type="match status" value="1"/>
</dbReference>
<keyword evidence="5" id="KW-0489">Methyltransferase</keyword>
<dbReference type="PANTHER" id="PTHR32319:SF0">
    <property type="entry name" value="BACTERIAL HEMOLYSIN-LIKE PROTEIN"/>
    <property type="match status" value="1"/>
</dbReference>
<dbReference type="RefSeq" id="WP_103201853.1">
    <property type="nucleotide sequence ID" value="NZ_CVTD020000008.1"/>
</dbReference>
<reference evidence="5 6" key="1">
    <citation type="submission" date="2015-06" db="EMBL/GenBank/DDBJ databases">
        <authorList>
            <person name="Wibberg Daniel"/>
        </authorList>
    </citation>
    <scope>NUCLEOTIDE SEQUENCE [LARGE SCALE GENOMIC DNA]</scope>
    <source>
        <strain evidence="5 6">T3/55T</strain>
    </source>
</reference>
<accession>A0A0H5SE53</accession>
<evidence type="ECO:0000259" key="4">
    <source>
        <dbReference type="SMART" id="SM00363"/>
    </source>
</evidence>
<evidence type="ECO:0000313" key="6">
    <source>
        <dbReference type="Proteomes" id="UP000236497"/>
    </source>
</evidence>
<sequence length="275" mass="30486">MKERLDVLLVNRNLAPSREKAKAIIMAGNVYVDGQKEDKAGSTFPVDVKIEIKGEKLKYVSRGGIKLEKALEVFPISLSGKICMDVGASTGGFTDCMLQNGAKKVYAVDVGTNQLAWSLRQDERVISMEKTNIRYLTRDQIQDDIAFSSIDVSFISLTKVLLPVKELLAKDGEIVCLIKPQFEAGREKVGKKGVVRDKKVHMEVIRTVSSFANEIGFDCLGITYSPIKGPEGNIEYLLHLKTAKNSDGLSQQDSRIELQDEAIEEIVLNAHEQLQ</sequence>
<dbReference type="EMBL" id="CVTD020000008">
    <property type="protein sequence ID" value="CRZ33689.1"/>
    <property type="molecule type" value="Genomic_DNA"/>
</dbReference>
<dbReference type="GO" id="GO:0003723">
    <property type="term" value="F:RNA binding"/>
    <property type="evidence" value="ECO:0007669"/>
    <property type="project" value="UniProtKB-KW"/>
</dbReference>
<dbReference type="InterPro" id="IPR002877">
    <property type="entry name" value="RNA_MeTrfase_FtsJ_dom"/>
</dbReference>
<dbReference type="SUPFAM" id="SSF55174">
    <property type="entry name" value="Alpha-L RNA-binding motif"/>
    <property type="match status" value="1"/>
</dbReference>
<dbReference type="PANTHER" id="PTHR32319">
    <property type="entry name" value="BACTERIAL HEMOLYSIN-LIKE PROTEIN"/>
    <property type="match status" value="1"/>
</dbReference>
<evidence type="ECO:0000256" key="1">
    <source>
        <dbReference type="ARBA" id="ARBA00022884"/>
    </source>
</evidence>
<feature type="domain" description="RNA-binding S4" evidence="4">
    <location>
        <begin position="3"/>
        <end position="68"/>
    </location>
</feature>
<dbReference type="PROSITE" id="PS50889">
    <property type="entry name" value="S4"/>
    <property type="match status" value="1"/>
</dbReference>
<dbReference type="InterPro" id="IPR047048">
    <property type="entry name" value="TlyA"/>
</dbReference>
<dbReference type="SUPFAM" id="SSF53335">
    <property type="entry name" value="S-adenosyl-L-methionine-dependent methyltransferases"/>
    <property type="match status" value="1"/>
</dbReference>
<protein>
    <submittedName>
        <fullName evidence="5">Putative rRNA methyltransferase YqxC</fullName>
        <ecNumber evidence="5">2.1.1.-</ecNumber>
    </submittedName>
</protein>
<keyword evidence="6" id="KW-1185">Reference proteome</keyword>
<keyword evidence="5" id="KW-0808">Transferase</keyword>